<evidence type="ECO:0000259" key="6">
    <source>
        <dbReference type="PROSITE" id="PS51935"/>
    </source>
</evidence>
<dbReference type="Gene3D" id="2.30.30.40">
    <property type="entry name" value="SH3 Domains"/>
    <property type="match status" value="2"/>
</dbReference>
<evidence type="ECO:0000313" key="7">
    <source>
        <dbReference type="EMBL" id="SMD39128.1"/>
    </source>
</evidence>
<dbReference type="Proteomes" id="UP000192472">
    <property type="component" value="Unassembled WGS sequence"/>
</dbReference>
<dbReference type="PANTHER" id="PTHR47053">
    <property type="entry name" value="MUREIN DD-ENDOPEPTIDASE MEPH-RELATED"/>
    <property type="match status" value="1"/>
</dbReference>
<dbReference type="EMBL" id="FWYF01000005">
    <property type="protein sequence ID" value="SMD39128.1"/>
    <property type="molecule type" value="Genomic_DNA"/>
</dbReference>
<dbReference type="InterPro" id="IPR051202">
    <property type="entry name" value="Peptidase_C40"/>
</dbReference>
<dbReference type="Pfam" id="PF00877">
    <property type="entry name" value="NLPC_P60"/>
    <property type="match status" value="1"/>
</dbReference>
<proteinExistence type="inferred from homology"/>
<dbReference type="InterPro" id="IPR003646">
    <property type="entry name" value="SH3-like_bac-type"/>
</dbReference>
<evidence type="ECO:0000313" key="8">
    <source>
        <dbReference type="Proteomes" id="UP000192472"/>
    </source>
</evidence>
<feature type="domain" description="NlpC/P60" evidence="6">
    <location>
        <begin position="240"/>
        <end position="374"/>
    </location>
</feature>
<dbReference type="PANTHER" id="PTHR47053:SF1">
    <property type="entry name" value="MUREIN DD-ENDOPEPTIDASE MEPH-RELATED"/>
    <property type="match status" value="1"/>
</dbReference>
<evidence type="ECO:0000259" key="5">
    <source>
        <dbReference type="PROSITE" id="PS51781"/>
    </source>
</evidence>
<dbReference type="InterPro" id="IPR038765">
    <property type="entry name" value="Papain-like_cys_pep_sf"/>
</dbReference>
<dbReference type="GO" id="GO:0006508">
    <property type="term" value="P:proteolysis"/>
    <property type="evidence" value="ECO:0007669"/>
    <property type="project" value="UniProtKB-KW"/>
</dbReference>
<sequence length="392" mass="43995">MVRQFLLFIFLIFIVFACQQNKLTCVPTEVVMLIDSLKAQYVPDGRVAIFKVEAAFDNGRLVLKGETDQPEALEILVDQLSEHELESQINLLPDESTYAYKHAIVNNSVANLRSNPKHSAELATQAILGTVMKVLKITGEWYLVQTPDDYIAWVDHGGVSLKSEEDFAVWENVEKVIITSNHAIVADDQENIVSDVILGNILEKISETKEAWLVRFPDGRTGKVSKDSALDYQVWLTALEPTGDLIESYARSLMGTPYLWGGTSSKGMDCSGFTKTVYWMNGLIIPRDASQQVNAGVVVDADLKFENLEKGDLLFFGKPATDSTKQRTTHVGIWLDNSEFIHASKQVRISSIDENSPNYDEFNKNRYLGSRRYLKNGEGNIVDLKTELTFQK</sequence>
<evidence type="ECO:0000256" key="3">
    <source>
        <dbReference type="ARBA" id="ARBA00022801"/>
    </source>
</evidence>
<keyword evidence="3" id="KW-0378">Hydrolase</keyword>
<dbReference type="InterPro" id="IPR000064">
    <property type="entry name" value="NLP_P60_dom"/>
</dbReference>
<accession>A0A1W2GRX2</accession>
<keyword evidence="2" id="KW-0645">Protease</keyword>
<dbReference type="PROSITE" id="PS51781">
    <property type="entry name" value="SH3B"/>
    <property type="match status" value="1"/>
</dbReference>
<keyword evidence="8" id="KW-1185">Reference proteome</keyword>
<dbReference type="PROSITE" id="PS51257">
    <property type="entry name" value="PROKAR_LIPOPROTEIN"/>
    <property type="match status" value="1"/>
</dbReference>
<evidence type="ECO:0000256" key="4">
    <source>
        <dbReference type="ARBA" id="ARBA00022807"/>
    </source>
</evidence>
<dbReference type="AlphaFoldDB" id="A0A1W2GRX2"/>
<dbReference type="SUPFAM" id="SSF82057">
    <property type="entry name" value="Prokaryotic SH3-related domain"/>
    <property type="match status" value="1"/>
</dbReference>
<comment type="similarity">
    <text evidence="1">Belongs to the peptidase C40 family.</text>
</comment>
<dbReference type="SUPFAM" id="SSF54001">
    <property type="entry name" value="Cysteine proteinases"/>
    <property type="match status" value="1"/>
</dbReference>
<dbReference type="STRING" id="692418.SAMN04488029_4057"/>
<organism evidence="7 8">
    <name type="scientific">Reichenbachiella faecimaris</name>
    <dbReference type="NCBI Taxonomy" id="692418"/>
    <lineage>
        <taxon>Bacteria</taxon>
        <taxon>Pseudomonadati</taxon>
        <taxon>Bacteroidota</taxon>
        <taxon>Cytophagia</taxon>
        <taxon>Cytophagales</taxon>
        <taxon>Reichenbachiellaceae</taxon>
        <taxon>Reichenbachiella</taxon>
    </lineage>
</organism>
<evidence type="ECO:0000256" key="1">
    <source>
        <dbReference type="ARBA" id="ARBA00007074"/>
    </source>
</evidence>
<reference evidence="7 8" key="1">
    <citation type="submission" date="2017-04" db="EMBL/GenBank/DDBJ databases">
        <authorList>
            <person name="Afonso C.L."/>
            <person name="Miller P.J."/>
            <person name="Scott M.A."/>
            <person name="Spackman E."/>
            <person name="Goraichik I."/>
            <person name="Dimitrov K.M."/>
            <person name="Suarez D.L."/>
            <person name="Swayne D.E."/>
        </authorList>
    </citation>
    <scope>NUCLEOTIDE SEQUENCE [LARGE SCALE GENOMIC DNA]</scope>
    <source>
        <strain evidence="7 8">DSM 26133</strain>
    </source>
</reference>
<dbReference type="InterPro" id="IPR041382">
    <property type="entry name" value="SH3_16"/>
</dbReference>
<feature type="domain" description="SH3b" evidence="5">
    <location>
        <begin position="100"/>
        <end position="163"/>
    </location>
</feature>
<evidence type="ECO:0000256" key="2">
    <source>
        <dbReference type="ARBA" id="ARBA00022670"/>
    </source>
</evidence>
<dbReference type="Gene3D" id="3.90.1720.10">
    <property type="entry name" value="endopeptidase domain like (from Nostoc punctiforme)"/>
    <property type="match status" value="1"/>
</dbReference>
<dbReference type="Pfam" id="PF18348">
    <property type="entry name" value="SH3_16"/>
    <property type="match status" value="1"/>
</dbReference>
<protein>
    <submittedName>
        <fullName evidence="7">SH3 domain-containing protein</fullName>
    </submittedName>
</protein>
<keyword evidence="4" id="KW-0788">Thiol protease</keyword>
<dbReference type="PROSITE" id="PS51935">
    <property type="entry name" value="NLPC_P60"/>
    <property type="match status" value="1"/>
</dbReference>
<name>A0A1W2GRX2_REIFA</name>
<gene>
    <name evidence="7" type="ORF">SAMN04488029_4057</name>
</gene>
<dbReference type="GO" id="GO:0008234">
    <property type="term" value="F:cysteine-type peptidase activity"/>
    <property type="evidence" value="ECO:0007669"/>
    <property type="project" value="UniProtKB-KW"/>
</dbReference>